<sequence>MLVGSRDDKSPRGSSMAMMDYGIVAVEARIGPVLPVPSFPSFPGIDLLAPVLRTCSHAATSMEMLPCRPPPCAANNNTPCCPASPFTKAPEPSPTGPSDASVNRSQSAPHFHLLRRLPDLRGPDRVRARAPPSLSVQARKSPELSRYYRALDVGTSLTTYITSQSQLLRVRCTPATVLAAE</sequence>
<evidence type="ECO:0000256" key="1">
    <source>
        <dbReference type="SAM" id="MobiDB-lite"/>
    </source>
</evidence>
<dbReference type="Proteomes" id="UP000050424">
    <property type="component" value="Unassembled WGS sequence"/>
</dbReference>
<accession>A0A0P7B9P8</accession>
<organism evidence="2 3">
    <name type="scientific">Neonectria ditissima</name>
    <dbReference type="NCBI Taxonomy" id="78410"/>
    <lineage>
        <taxon>Eukaryota</taxon>
        <taxon>Fungi</taxon>
        <taxon>Dikarya</taxon>
        <taxon>Ascomycota</taxon>
        <taxon>Pezizomycotina</taxon>
        <taxon>Sordariomycetes</taxon>
        <taxon>Hypocreomycetidae</taxon>
        <taxon>Hypocreales</taxon>
        <taxon>Nectriaceae</taxon>
        <taxon>Neonectria</taxon>
    </lineage>
</organism>
<name>A0A0P7B9P8_9HYPO</name>
<proteinExistence type="predicted"/>
<reference evidence="2 3" key="1">
    <citation type="submission" date="2015-09" db="EMBL/GenBank/DDBJ databases">
        <title>Draft genome of a European isolate of the apple canker pathogen Neonectria ditissima.</title>
        <authorList>
            <person name="Gomez-Cortecero A."/>
            <person name="Harrison R.J."/>
            <person name="Armitage A.D."/>
        </authorList>
    </citation>
    <scope>NUCLEOTIDE SEQUENCE [LARGE SCALE GENOMIC DNA]</scope>
    <source>
        <strain evidence="2 3">R09/05</strain>
    </source>
</reference>
<evidence type="ECO:0000313" key="2">
    <source>
        <dbReference type="EMBL" id="KPM37222.1"/>
    </source>
</evidence>
<protein>
    <submittedName>
        <fullName evidence="2">Uncharacterized protein</fullName>
    </submittedName>
</protein>
<dbReference type="AlphaFoldDB" id="A0A0P7B9P8"/>
<comment type="caution">
    <text evidence="2">The sequence shown here is derived from an EMBL/GenBank/DDBJ whole genome shotgun (WGS) entry which is preliminary data.</text>
</comment>
<feature type="compositionally biased region" description="Polar residues" evidence="1">
    <location>
        <begin position="96"/>
        <end position="108"/>
    </location>
</feature>
<gene>
    <name evidence="2" type="ORF">AK830_g9356</name>
</gene>
<feature type="region of interest" description="Disordered" evidence="1">
    <location>
        <begin position="87"/>
        <end position="108"/>
    </location>
</feature>
<keyword evidence="3" id="KW-1185">Reference proteome</keyword>
<dbReference type="EMBL" id="LKCW01000173">
    <property type="protein sequence ID" value="KPM37222.1"/>
    <property type="molecule type" value="Genomic_DNA"/>
</dbReference>
<evidence type="ECO:0000313" key="3">
    <source>
        <dbReference type="Proteomes" id="UP000050424"/>
    </source>
</evidence>